<protein>
    <submittedName>
        <fullName evidence="1">Uncharacterized protein</fullName>
    </submittedName>
</protein>
<gene>
    <name evidence="1" type="ORF">METZ01_LOCUS232126</name>
</gene>
<sequence length="54" mass="5916">MSSFWSAPSTDSEMAMPRLPLEFGFSAKIAFPDWVVSEGDAIQLAPKDSIIALR</sequence>
<evidence type="ECO:0000313" key="1">
    <source>
        <dbReference type="EMBL" id="SVB79272.1"/>
    </source>
</evidence>
<reference evidence="1" key="1">
    <citation type="submission" date="2018-05" db="EMBL/GenBank/DDBJ databases">
        <authorList>
            <person name="Lanie J.A."/>
            <person name="Ng W.-L."/>
            <person name="Kazmierczak K.M."/>
            <person name="Andrzejewski T.M."/>
            <person name="Davidsen T.M."/>
            <person name="Wayne K.J."/>
            <person name="Tettelin H."/>
            <person name="Glass J.I."/>
            <person name="Rusch D."/>
            <person name="Podicherti R."/>
            <person name="Tsui H.-C.T."/>
            <person name="Winkler M.E."/>
        </authorList>
    </citation>
    <scope>NUCLEOTIDE SEQUENCE</scope>
</reference>
<accession>A0A382GWM3</accession>
<organism evidence="1">
    <name type="scientific">marine metagenome</name>
    <dbReference type="NCBI Taxonomy" id="408172"/>
    <lineage>
        <taxon>unclassified sequences</taxon>
        <taxon>metagenomes</taxon>
        <taxon>ecological metagenomes</taxon>
    </lineage>
</organism>
<name>A0A382GWM3_9ZZZZ</name>
<dbReference type="AlphaFoldDB" id="A0A382GWM3"/>
<proteinExistence type="predicted"/>
<dbReference type="EMBL" id="UINC01057760">
    <property type="protein sequence ID" value="SVB79272.1"/>
    <property type="molecule type" value="Genomic_DNA"/>
</dbReference>